<reference evidence="3 4" key="1">
    <citation type="submission" date="2018-12" db="EMBL/GenBank/DDBJ databases">
        <title>Sphingomonas sp. HMF7854 Genome sequencing and assembly.</title>
        <authorList>
            <person name="Cha I."/>
            <person name="Kang H."/>
            <person name="Kim H."/>
            <person name="Kang J."/>
            <person name="Joh K."/>
        </authorList>
    </citation>
    <scope>NUCLEOTIDE SEQUENCE [LARGE SCALE GENOMIC DNA]</scope>
    <source>
        <strain evidence="3 4">HMF7854</strain>
    </source>
</reference>
<keyword evidence="3" id="KW-0378">Hydrolase</keyword>
<sequence length="413" mass="46444">MPAGDIIEWLDEHGGSGFVWYVKRLSGNDTLANESHQAGPYIPRDFLFRIFPALARQEVKNPDIRFDLYVDSHADHREVRAIWYNNRFHGNPKGGRNETRLTGFGGSASALLDPESTGALTVFAFRVVDPSAIADCHVWVCRHETEEDLVEDRVGPVEPGKWLLWPPAQGGLFPSPAPAAVRTNCWLADDEIPAAWQLKFPSGAEIIRKAAELRDDSSLDPDRRLMRRRECEFEIFRSVEQAIEMPHITAGFTTIDSFIARAQTILQRRKARSGHSLELHAREIFLEERLIEGTHFAHQPVSEAGKTPDFLFPSVAAYRDNAFPADRLRMLAVKTTCRDRWRQILNEADRIPAKHLLTLQEGVSETQFAEMTQAGVQLVVPSGLTDKFPKAVQPHLQSLESFIGDVRLLPVAG</sequence>
<keyword evidence="4" id="KW-1185">Reference proteome</keyword>
<evidence type="ECO:0000313" key="4">
    <source>
        <dbReference type="Proteomes" id="UP000274661"/>
    </source>
</evidence>
<dbReference type="GO" id="GO:0009307">
    <property type="term" value="P:DNA restriction-modification system"/>
    <property type="evidence" value="ECO:0007669"/>
    <property type="project" value="InterPro"/>
</dbReference>
<dbReference type="RefSeq" id="WP_126720331.1">
    <property type="nucleotide sequence ID" value="NZ_RWJF01000002.1"/>
</dbReference>
<gene>
    <name evidence="3" type="ORF">HMF7854_15530</name>
</gene>
<dbReference type="InterPro" id="IPR015300">
    <property type="entry name" value="DNA-bd_pseudobarrel_sf"/>
</dbReference>
<dbReference type="OrthoDB" id="9797574at2"/>
<accession>A0A3S0EHY5</accession>
<dbReference type="Pfam" id="PF09217">
    <property type="entry name" value="EcoRII-N"/>
    <property type="match status" value="1"/>
</dbReference>
<dbReference type="GO" id="GO:0003677">
    <property type="term" value="F:DNA binding"/>
    <property type="evidence" value="ECO:0007669"/>
    <property type="project" value="InterPro"/>
</dbReference>
<dbReference type="AlphaFoldDB" id="A0A3S0EHY5"/>
<dbReference type="InterPro" id="IPR038365">
    <property type="entry name" value="EcoRII_C_sf"/>
</dbReference>
<dbReference type="Gene3D" id="3.40.91.80">
    <property type="match status" value="1"/>
</dbReference>
<feature type="domain" description="Restriction endonuclease type II EcoRII N-terminal" evidence="2">
    <location>
        <begin position="16"/>
        <end position="167"/>
    </location>
</feature>
<dbReference type="EMBL" id="RWJF01000002">
    <property type="protein sequence ID" value="RST26452.1"/>
    <property type="molecule type" value="Genomic_DNA"/>
</dbReference>
<feature type="domain" description="Restriction endonuclease type II EcoRII C-terminal" evidence="1">
    <location>
        <begin position="236"/>
        <end position="403"/>
    </location>
</feature>
<organism evidence="3 4">
    <name type="scientific">Sphingomonas ginkgonis</name>
    <dbReference type="NCBI Taxonomy" id="2315330"/>
    <lineage>
        <taxon>Bacteria</taxon>
        <taxon>Pseudomonadati</taxon>
        <taxon>Pseudomonadota</taxon>
        <taxon>Alphaproteobacteria</taxon>
        <taxon>Sphingomonadales</taxon>
        <taxon>Sphingomonadaceae</taxon>
        <taxon>Sphingomonas</taxon>
    </lineage>
</organism>
<dbReference type="InterPro" id="IPR011335">
    <property type="entry name" value="Restrct_endonuc-II-like"/>
</dbReference>
<dbReference type="InterPro" id="IPR023372">
    <property type="entry name" value="Rest_endonuc_II_EcoRII_N"/>
</dbReference>
<keyword evidence="3" id="KW-0540">Nuclease</keyword>
<keyword evidence="3" id="KW-0255">Endonuclease</keyword>
<comment type="caution">
    <text evidence="3">The sequence shown here is derived from an EMBL/GenBank/DDBJ whole genome shotgun (WGS) entry which is preliminary data.</text>
</comment>
<proteinExistence type="predicted"/>
<dbReference type="Pfam" id="PF09019">
    <property type="entry name" value="EcoRII-C"/>
    <property type="match status" value="1"/>
</dbReference>
<evidence type="ECO:0000313" key="3">
    <source>
        <dbReference type="EMBL" id="RST26452.1"/>
    </source>
</evidence>
<dbReference type="GO" id="GO:0009036">
    <property type="term" value="F:type II site-specific deoxyribonuclease activity"/>
    <property type="evidence" value="ECO:0007669"/>
    <property type="project" value="InterPro"/>
</dbReference>
<evidence type="ECO:0000259" key="2">
    <source>
        <dbReference type="Pfam" id="PF09217"/>
    </source>
</evidence>
<dbReference type="Gene3D" id="2.40.330.10">
    <property type="entry name" value="DNA-binding pseudobarrel domain"/>
    <property type="match status" value="1"/>
</dbReference>
<dbReference type="Proteomes" id="UP000274661">
    <property type="component" value="Unassembled WGS sequence"/>
</dbReference>
<protein>
    <submittedName>
        <fullName evidence="3">Type II restriction endonuclease</fullName>
    </submittedName>
</protein>
<name>A0A3S0EHY5_9SPHN</name>
<evidence type="ECO:0000259" key="1">
    <source>
        <dbReference type="Pfam" id="PF09019"/>
    </source>
</evidence>
<dbReference type="SUPFAM" id="SSF101936">
    <property type="entry name" value="DNA-binding pseudobarrel domain"/>
    <property type="match status" value="1"/>
</dbReference>
<dbReference type="SUPFAM" id="SSF52980">
    <property type="entry name" value="Restriction endonuclease-like"/>
    <property type="match status" value="1"/>
</dbReference>
<dbReference type="InterPro" id="IPR015109">
    <property type="entry name" value="Restrct_endonuc_II_EcoRII_C"/>
</dbReference>